<accession>A0ACC1BWK0</accession>
<dbReference type="EMBL" id="CM047899">
    <property type="protein sequence ID" value="KAJ0103351.1"/>
    <property type="molecule type" value="Genomic_DNA"/>
</dbReference>
<proteinExistence type="predicted"/>
<dbReference type="Proteomes" id="UP001164250">
    <property type="component" value="Chromosome 3"/>
</dbReference>
<reference evidence="2" key="1">
    <citation type="journal article" date="2023" name="G3 (Bethesda)">
        <title>Genome assembly and association tests identify interacting loci associated with vigor, precocity, and sex in interspecific pistachio rootstocks.</title>
        <authorList>
            <person name="Palmer W."/>
            <person name="Jacygrad E."/>
            <person name="Sagayaradj S."/>
            <person name="Cavanaugh K."/>
            <person name="Han R."/>
            <person name="Bertier L."/>
            <person name="Beede B."/>
            <person name="Kafkas S."/>
            <person name="Golino D."/>
            <person name="Preece J."/>
            <person name="Michelmore R."/>
        </authorList>
    </citation>
    <scope>NUCLEOTIDE SEQUENCE [LARGE SCALE GENOMIC DNA]</scope>
</reference>
<evidence type="ECO:0000313" key="1">
    <source>
        <dbReference type="EMBL" id="KAJ0103351.1"/>
    </source>
</evidence>
<keyword evidence="2" id="KW-1185">Reference proteome</keyword>
<evidence type="ECO:0000313" key="2">
    <source>
        <dbReference type="Proteomes" id="UP001164250"/>
    </source>
</evidence>
<sequence length="702" mass="80474">MDAETSNVSLSELNSLRRLTHLLLEIQDKCLPKDFAFSSTLQSYEIQVIAEYYIWDWGRRIIAEKKFSKSRILGIRSTGKFTTFAAVKALYPTLEHFRLRDIKDGENIVPTIDPKGLNELKSLQLEYCEELKCIVDASLQQVPATAFSNLMELSLEGLRGLREICHDGRPPKEFLEKLESISVSLCNDMYTLFPPMLLQKLHKLKKASIESCNKLEEVFELEGLCHSGEENLVLLSSLEELTLAYLPELRCIWKGPTQYLRLKSLKKFEVKRCHSLTYLFSSSLAQSLVQLEEVIVWRCGRFEHFVSSEEEDNKGEENVVAAKGNNILLPKLRKLELEDLPRLISLCPKNYKSTWPTTLEELKLWGFRNFAPSFIVELEAVMKTAFEKLRILKLINSNLQLCNTVLGLLRFGLPNLEILEICNCEVKVILQLEGLTADGQHKFLLPNLKEVRLNFLKELESLCKGPSHVLGLQNLTNLDIGWCNCLKHIFSLTLAQNLVQLKYMRIKKCEELEQILVVDDETLLNNKDRLFFPNLFQIKVEECHKLKCVFPINIGRHLQQLQKIDVGWANQLEEVFGHTDRADLINNKEIVLPQLQELSLVNLPNLTNFCSVGYHFIFRSLKYLCVRDCPKITTRFSYAQNDQSVHVEAKATKTGKEDGSVEFPAEINASKTGKEDGSAEFHSVADWSHFDFSDVLPPFVEQ</sequence>
<comment type="caution">
    <text evidence="1">The sequence shown here is derived from an EMBL/GenBank/DDBJ whole genome shotgun (WGS) entry which is preliminary data.</text>
</comment>
<organism evidence="1 2">
    <name type="scientific">Pistacia atlantica</name>
    <dbReference type="NCBI Taxonomy" id="434234"/>
    <lineage>
        <taxon>Eukaryota</taxon>
        <taxon>Viridiplantae</taxon>
        <taxon>Streptophyta</taxon>
        <taxon>Embryophyta</taxon>
        <taxon>Tracheophyta</taxon>
        <taxon>Spermatophyta</taxon>
        <taxon>Magnoliopsida</taxon>
        <taxon>eudicotyledons</taxon>
        <taxon>Gunneridae</taxon>
        <taxon>Pentapetalae</taxon>
        <taxon>rosids</taxon>
        <taxon>malvids</taxon>
        <taxon>Sapindales</taxon>
        <taxon>Anacardiaceae</taxon>
        <taxon>Pistacia</taxon>
    </lineage>
</organism>
<name>A0ACC1BWK0_9ROSI</name>
<gene>
    <name evidence="1" type="ORF">Patl1_04641</name>
</gene>
<protein>
    <submittedName>
        <fullName evidence="1">Uncharacterized protein</fullName>
    </submittedName>
</protein>